<evidence type="ECO:0000313" key="1">
    <source>
        <dbReference type="EMBL" id="CQD19296.1"/>
    </source>
</evidence>
<keyword evidence="2" id="KW-1185">Reference proteome</keyword>
<dbReference type="GO" id="GO:0005975">
    <property type="term" value="P:carbohydrate metabolic process"/>
    <property type="evidence" value="ECO:0007669"/>
    <property type="project" value="InterPro"/>
</dbReference>
<proteinExistence type="predicted"/>
<dbReference type="InterPro" id="IPR008928">
    <property type="entry name" value="6-hairpin_glycosidase_sf"/>
</dbReference>
<gene>
    <name evidence="1" type="ORF">BN000_04483</name>
</gene>
<name>A0A0U1DML9_9MYCO</name>
<dbReference type="Proteomes" id="UP000199601">
    <property type="component" value="Unassembled WGS sequence"/>
</dbReference>
<dbReference type="GO" id="GO:0016740">
    <property type="term" value="F:transferase activity"/>
    <property type="evidence" value="ECO:0007669"/>
    <property type="project" value="UniProtKB-KW"/>
</dbReference>
<reference evidence="2" key="1">
    <citation type="submission" date="2015-03" db="EMBL/GenBank/DDBJ databases">
        <authorList>
            <person name="Urmite Genomes"/>
        </authorList>
    </citation>
    <scope>NUCLEOTIDE SEQUENCE [LARGE SCALE GENOMIC DNA]</scope>
    <source>
        <strain evidence="2">CSUR P1344</strain>
    </source>
</reference>
<accession>A0A0U1DML9</accession>
<keyword evidence="1" id="KW-0808">Transferase</keyword>
<protein>
    <submittedName>
        <fullName evidence="1">Glycosyltransferase, group I</fullName>
    </submittedName>
</protein>
<dbReference type="AlphaFoldDB" id="A0A0U1DML9"/>
<dbReference type="SUPFAM" id="SSF48208">
    <property type="entry name" value="Six-hairpin glycosidases"/>
    <property type="match status" value="1"/>
</dbReference>
<dbReference type="RefSeq" id="WP_090422747.1">
    <property type="nucleotide sequence ID" value="NZ_CTEC01000002.1"/>
</dbReference>
<evidence type="ECO:0000313" key="2">
    <source>
        <dbReference type="Proteomes" id="UP000199601"/>
    </source>
</evidence>
<dbReference type="EMBL" id="CTEC01000002">
    <property type="protein sequence ID" value="CQD19296.1"/>
    <property type="molecule type" value="Genomic_DNA"/>
</dbReference>
<sequence length="340" mass="36841">MTATTPEPRFDHLLRLTDRRGTFEHARFAEPRREHGYCTDDMARVLIVATREPEPDGQVKGLAGVAVRFLNDAQSYAGPCRNRMDSKGRWEDEPSLEDSWGRSIWGLGTAAAHSDVGLVRRLAVIQFERAAKARSPWPRAMAFAALGAAELLAVDPGQRAARELLTDYAKTVAKPNGDGAWPWPEPRLTYANAVLAEAMIAAGVALDDPTLRHQGLDLLGWLVEYETADGHLSPTPAAGRGPDDPQPAFDQQPIEVSTLADACARAATIDAGSIWPDGVLAAAAWFMGVNDAQQLMWDPETGAGFDGLRADGVNHNQGAESTLAVLSTMQHARRFSTVRQ</sequence>
<organism evidence="1 2">
    <name type="scientific">Mycobacterium europaeum</name>
    <dbReference type="NCBI Taxonomy" id="761804"/>
    <lineage>
        <taxon>Bacteria</taxon>
        <taxon>Bacillati</taxon>
        <taxon>Actinomycetota</taxon>
        <taxon>Actinomycetes</taxon>
        <taxon>Mycobacteriales</taxon>
        <taxon>Mycobacteriaceae</taxon>
        <taxon>Mycobacterium</taxon>
        <taxon>Mycobacterium simiae complex</taxon>
    </lineage>
</organism>